<evidence type="ECO:0000256" key="2">
    <source>
        <dbReference type="ARBA" id="ARBA00022670"/>
    </source>
</evidence>
<dbReference type="PROSITE" id="PS00137">
    <property type="entry name" value="SUBTILASE_HIS"/>
    <property type="match status" value="1"/>
</dbReference>
<feature type="signal peptide" evidence="8">
    <location>
        <begin position="1"/>
        <end position="26"/>
    </location>
</feature>
<dbReference type="AlphaFoldDB" id="A0A1C4XAX1"/>
<evidence type="ECO:0000256" key="6">
    <source>
        <dbReference type="PROSITE-ProRule" id="PRU01240"/>
    </source>
</evidence>
<keyword evidence="11" id="KW-1185">Reference proteome</keyword>
<dbReference type="Gene3D" id="3.40.50.200">
    <property type="entry name" value="Peptidase S8/S53 domain"/>
    <property type="match status" value="1"/>
</dbReference>
<dbReference type="InterPro" id="IPR023827">
    <property type="entry name" value="Peptidase_S8_Asp-AS"/>
</dbReference>
<dbReference type="InterPro" id="IPR006311">
    <property type="entry name" value="TAT_signal"/>
</dbReference>
<evidence type="ECO:0000256" key="4">
    <source>
        <dbReference type="ARBA" id="ARBA00022825"/>
    </source>
</evidence>
<comment type="similarity">
    <text evidence="1 6 7">Belongs to the peptidase S8 family.</text>
</comment>
<evidence type="ECO:0000256" key="8">
    <source>
        <dbReference type="SAM" id="SignalP"/>
    </source>
</evidence>
<feature type="domain" description="Peptidase S8/S53" evidence="9">
    <location>
        <begin position="204"/>
        <end position="459"/>
    </location>
</feature>
<dbReference type="PANTHER" id="PTHR43806:SF11">
    <property type="entry name" value="CEREVISIN-RELATED"/>
    <property type="match status" value="1"/>
</dbReference>
<feature type="active site" description="Charge relay system" evidence="5 6">
    <location>
        <position position="419"/>
    </location>
</feature>
<feature type="chain" id="PRO_5008707814" evidence="8">
    <location>
        <begin position="27"/>
        <end position="1083"/>
    </location>
</feature>
<keyword evidence="3 6" id="KW-0378">Hydrolase</keyword>
<evidence type="ECO:0000313" key="10">
    <source>
        <dbReference type="EMBL" id="SCF05703.1"/>
    </source>
</evidence>
<dbReference type="SUPFAM" id="SSF52743">
    <property type="entry name" value="Subtilisin-like"/>
    <property type="match status" value="1"/>
</dbReference>
<proteinExistence type="inferred from homology"/>
<protein>
    <submittedName>
        <fullName evidence="10">Serine protease, subtilisin family</fullName>
    </submittedName>
</protein>
<evidence type="ECO:0000313" key="11">
    <source>
        <dbReference type="Proteomes" id="UP000198242"/>
    </source>
</evidence>
<dbReference type="PROSITE" id="PS51318">
    <property type="entry name" value="TAT"/>
    <property type="match status" value="1"/>
</dbReference>
<dbReference type="InterPro" id="IPR023828">
    <property type="entry name" value="Peptidase_S8_Ser-AS"/>
</dbReference>
<feature type="active site" description="Charge relay system" evidence="5 6">
    <location>
        <position position="213"/>
    </location>
</feature>
<gene>
    <name evidence="10" type="ORF">GA0074695_3160</name>
</gene>
<evidence type="ECO:0000256" key="5">
    <source>
        <dbReference type="PIRSR" id="PIRSR615500-1"/>
    </source>
</evidence>
<reference evidence="11" key="1">
    <citation type="submission" date="2016-06" db="EMBL/GenBank/DDBJ databases">
        <authorList>
            <person name="Varghese N."/>
            <person name="Submissions Spin"/>
        </authorList>
    </citation>
    <scope>NUCLEOTIDE SEQUENCE [LARGE SCALE GENOMIC DNA]</scope>
    <source>
        <strain evidence="11">DSM 43909</strain>
    </source>
</reference>
<dbReference type="InterPro" id="IPR000209">
    <property type="entry name" value="Peptidase_S8/S53_dom"/>
</dbReference>
<dbReference type="InterPro" id="IPR022398">
    <property type="entry name" value="Peptidase_S8_His-AS"/>
</dbReference>
<feature type="active site" description="Charge relay system" evidence="5 6">
    <location>
        <position position="246"/>
    </location>
</feature>
<dbReference type="PANTHER" id="PTHR43806">
    <property type="entry name" value="PEPTIDASE S8"/>
    <property type="match status" value="1"/>
</dbReference>
<keyword evidence="2 6" id="KW-0645">Protease</keyword>
<dbReference type="InterPro" id="IPR036852">
    <property type="entry name" value="Peptidase_S8/S53_dom_sf"/>
</dbReference>
<organism evidence="10 11">
    <name type="scientific">Micromonospora viridifaciens</name>
    <dbReference type="NCBI Taxonomy" id="1881"/>
    <lineage>
        <taxon>Bacteria</taxon>
        <taxon>Bacillati</taxon>
        <taxon>Actinomycetota</taxon>
        <taxon>Actinomycetes</taxon>
        <taxon>Micromonosporales</taxon>
        <taxon>Micromonosporaceae</taxon>
        <taxon>Micromonospora</taxon>
    </lineage>
</organism>
<dbReference type="GO" id="GO:0006508">
    <property type="term" value="P:proteolysis"/>
    <property type="evidence" value="ECO:0007669"/>
    <property type="project" value="UniProtKB-KW"/>
</dbReference>
<evidence type="ECO:0000256" key="3">
    <source>
        <dbReference type="ARBA" id="ARBA00022801"/>
    </source>
</evidence>
<evidence type="ECO:0000256" key="7">
    <source>
        <dbReference type="RuleBase" id="RU003355"/>
    </source>
</evidence>
<evidence type="ECO:0000259" key="9">
    <source>
        <dbReference type="Pfam" id="PF00082"/>
    </source>
</evidence>
<dbReference type="Pfam" id="PF00082">
    <property type="entry name" value="Peptidase_S8"/>
    <property type="match status" value="1"/>
</dbReference>
<evidence type="ECO:0000256" key="1">
    <source>
        <dbReference type="ARBA" id="ARBA00011073"/>
    </source>
</evidence>
<keyword evidence="8" id="KW-0732">Signal</keyword>
<keyword evidence="4 6" id="KW-0720">Serine protease</keyword>
<dbReference type="PROSITE" id="PS51892">
    <property type="entry name" value="SUBTILASE"/>
    <property type="match status" value="1"/>
</dbReference>
<sequence length="1083" mass="112294">MRRSRRASLAGGIVAALLMATPGAAAAGQAAAGQAAAPQAVKRAPATAEARTVSLITGDRVTVFGDGRLSVAPRKGVTFHSYRTGDHRYVIPSDAMPLLRADRLDRRLFDLTELLAAQATRSSSMRLIVSGAAAAPGLSPQRRLPAVRGFAAEAPTESLASRWQATRTKLTAGKIWLDAVRKPALDQSIPLIGAPSAWSAGFDGTGVRVAVLDTGIDATHPDLSGKVSARQNFTEGVEDDLDRVGHGTHVASTIAGSGAGAGGKYRGAAPGASLLDGKVCVEFGCLESWIVAGMQWAAESGANVVNMSLGGPNTPEVDPLEQAVNSLTAQHGTLFVIAAGNDGADETVGSPATADAALAVTAFTKSDELADFSSRGPSADGWAVKPEIAAPGVDIVAARSKDGFLGEPGQLYLPLSGTSMATPHVAGAAALLSQAHPQWTAAQLKATLMAAAKPSSDVGVFAQGAGRVDVARAITQQVSTTPTSVTFGLQEWPHDDDEVRSSAITYHNSGGAAVTLRLALTTAAPAGIFSLSADTVTVPAGGQASVTLTADTRQGGDVTGGLGGQVTATAGGVSVQTPFGVVREELKHSVKVTATERDGDPADNALTVFLRKSDYREYAAFGASNDLRLPPGEYFAFSWVGEERGDGYSTSQLVYPKLSVRGPQTVSMDARGAKGFDVTVPDPHAVPMLASFGATYAEGDFGFDVSVLSDSFAPIYSKLIGPKPTKGLSSQLTGTLAEVDEQGDASGSPYVYNVGWHSTKDLLGGLVKHLRPKDLATVQASHAAVAKGTYGVKLSFLAPPGGSGGWAVGWDTPLPFTRTELYAGDAPWQNEFIVERPAEGGEWLEMLTDHGALPTTYRAGHTYHEQWNKGVFGPTVAPFFAGDVPAAREGDLMYLSPRLLGDGQGRAGLGQITSGHGALYRNGKLIAESDEGPGVYAEAVDPAAATFRFDGSLERDSRLTTKLSVSWTFRSAHTATLKALPLTAVSFAPPLDAHNVGRAGGVGVYPVTITRTEGSGPVVKLTVQASYDDGKTWTTVPASKHGGSWQVQVPHPKAGGFVSLKASGADAKGNTFDQTVIRAYELR</sequence>
<name>A0A1C4XAX1_MICVI</name>
<dbReference type="PROSITE" id="PS00136">
    <property type="entry name" value="SUBTILASE_ASP"/>
    <property type="match status" value="1"/>
</dbReference>
<dbReference type="InterPro" id="IPR050131">
    <property type="entry name" value="Peptidase_S8_subtilisin-like"/>
</dbReference>
<accession>A0A1C4XAX1</accession>
<dbReference type="GO" id="GO:0004252">
    <property type="term" value="F:serine-type endopeptidase activity"/>
    <property type="evidence" value="ECO:0007669"/>
    <property type="project" value="UniProtKB-UniRule"/>
</dbReference>
<dbReference type="EMBL" id="LT607411">
    <property type="protein sequence ID" value="SCF05703.1"/>
    <property type="molecule type" value="Genomic_DNA"/>
</dbReference>
<dbReference type="Proteomes" id="UP000198242">
    <property type="component" value="Chromosome I"/>
</dbReference>
<dbReference type="PROSITE" id="PS00138">
    <property type="entry name" value="SUBTILASE_SER"/>
    <property type="match status" value="1"/>
</dbReference>
<dbReference type="PRINTS" id="PR00723">
    <property type="entry name" value="SUBTILISIN"/>
</dbReference>
<dbReference type="InterPro" id="IPR015500">
    <property type="entry name" value="Peptidase_S8_subtilisin-rel"/>
</dbReference>